<evidence type="ECO:0000256" key="1">
    <source>
        <dbReference type="SAM" id="SignalP"/>
    </source>
</evidence>
<gene>
    <name evidence="2" type="ORF">GGQ64_003674</name>
</gene>
<sequence length="193" mass="20712">MRKRLRHALLLAALALLSACKEEVSRNIAPQEMTPDTLGHYCQMNLLEHPGPKAQVFLDGYPAPLFFSQVRDVIAYTRAPEQVAPILAVYVNDMGAAGATWDQPGKGNWIAAEAAFYVVGSAREGGMGAPEAVPFSSRERADAFALAEGGHVLALSDIADDMVLAPVETGEGREADDEDFRDRLHTLSHPAGG</sequence>
<keyword evidence="3" id="KW-1185">Reference proteome</keyword>
<protein>
    <submittedName>
        <fullName evidence="2">Copper chaperone NosL</fullName>
    </submittedName>
</protein>
<accession>A0A7W6GKA6</accession>
<feature type="chain" id="PRO_5031098218" evidence="1">
    <location>
        <begin position="22"/>
        <end position="193"/>
    </location>
</feature>
<dbReference type="Pfam" id="PF05573">
    <property type="entry name" value="NosL"/>
    <property type="match status" value="1"/>
</dbReference>
<keyword evidence="1" id="KW-0732">Signal</keyword>
<dbReference type="Gene3D" id="3.30.70.2050">
    <property type="match status" value="1"/>
</dbReference>
<evidence type="ECO:0000313" key="2">
    <source>
        <dbReference type="EMBL" id="MBB3978440.1"/>
    </source>
</evidence>
<comment type="caution">
    <text evidence="2">The sequence shown here is derived from an EMBL/GenBank/DDBJ whole genome shotgun (WGS) entry which is preliminary data.</text>
</comment>
<dbReference type="RefSeq" id="WP_183806694.1">
    <property type="nucleotide sequence ID" value="NZ_JACIEE010000007.1"/>
</dbReference>
<dbReference type="InterPro" id="IPR008719">
    <property type="entry name" value="N2O_reductase_NosL"/>
</dbReference>
<dbReference type="PANTHER" id="PTHR41247:SF1">
    <property type="entry name" value="HTH-TYPE TRANSCRIPTIONAL REPRESSOR YCNK"/>
    <property type="match status" value="1"/>
</dbReference>
<dbReference type="SUPFAM" id="SSF160387">
    <property type="entry name" value="NosL/MerB-like"/>
    <property type="match status" value="1"/>
</dbReference>
<reference evidence="2 3" key="1">
    <citation type="submission" date="2020-08" db="EMBL/GenBank/DDBJ databases">
        <title>Genomic Encyclopedia of Type Strains, Phase IV (KMG-IV): sequencing the most valuable type-strain genomes for metagenomic binning, comparative biology and taxonomic classification.</title>
        <authorList>
            <person name="Goeker M."/>
        </authorList>
    </citation>
    <scope>NUCLEOTIDE SEQUENCE [LARGE SCALE GENOMIC DNA]</scope>
    <source>
        <strain evidence="2 3">DSM 100211</strain>
    </source>
</reference>
<dbReference type="EMBL" id="JACIEE010000007">
    <property type="protein sequence ID" value="MBB3978440.1"/>
    <property type="molecule type" value="Genomic_DNA"/>
</dbReference>
<dbReference type="PROSITE" id="PS51257">
    <property type="entry name" value="PROKAR_LIPOPROTEIN"/>
    <property type="match status" value="1"/>
</dbReference>
<dbReference type="Gene3D" id="3.30.70.2060">
    <property type="match status" value="1"/>
</dbReference>
<dbReference type="AlphaFoldDB" id="A0A7W6GKA6"/>
<name>A0A7W6GKA6_9HYPH</name>
<dbReference type="Proteomes" id="UP000574761">
    <property type="component" value="Unassembled WGS sequence"/>
</dbReference>
<organism evidence="2 3">
    <name type="scientific">Mycoplana azooxidifex</name>
    <dbReference type="NCBI Taxonomy" id="1636188"/>
    <lineage>
        <taxon>Bacteria</taxon>
        <taxon>Pseudomonadati</taxon>
        <taxon>Pseudomonadota</taxon>
        <taxon>Alphaproteobacteria</taxon>
        <taxon>Hyphomicrobiales</taxon>
        <taxon>Rhizobiaceae</taxon>
        <taxon>Mycoplana</taxon>
    </lineage>
</organism>
<evidence type="ECO:0000313" key="3">
    <source>
        <dbReference type="Proteomes" id="UP000574761"/>
    </source>
</evidence>
<proteinExistence type="predicted"/>
<feature type="signal peptide" evidence="1">
    <location>
        <begin position="1"/>
        <end position="21"/>
    </location>
</feature>
<dbReference type="PANTHER" id="PTHR41247">
    <property type="entry name" value="HTH-TYPE TRANSCRIPTIONAL REPRESSOR YCNK"/>
    <property type="match status" value="1"/>
</dbReference>